<protein>
    <submittedName>
        <fullName evidence="9">Glycosyltransferase family 2 protein</fullName>
    </submittedName>
</protein>
<evidence type="ECO:0000256" key="1">
    <source>
        <dbReference type="ARBA" id="ARBA00004141"/>
    </source>
</evidence>
<feature type="transmembrane region" description="Helical" evidence="7">
    <location>
        <begin position="451"/>
        <end position="473"/>
    </location>
</feature>
<dbReference type="PANTHER" id="PTHR43867">
    <property type="entry name" value="CELLULOSE SYNTHASE CATALYTIC SUBUNIT A [UDP-FORMING]"/>
    <property type="match status" value="1"/>
</dbReference>
<feature type="domain" description="Glycosyltransferase 2-like" evidence="8">
    <location>
        <begin position="151"/>
        <end position="361"/>
    </location>
</feature>
<keyword evidence="3" id="KW-0808">Transferase</keyword>
<dbReference type="PANTHER" id="PTHR43867:SF2">
    <property type="entry name" value="CELLULOSE SYNTHASE CATALYTIC SUBUNIT A [UDP-FORMING]"/>
    <property type="match status" value="1"/>
</dbReference>
<dbReference type="InterPro" id="IPR029044">
    <property type="entry name" value="Nucleotide-diphossugar_trans"/>
</dbReference>
<sequence>MTVAFGLAALSLARFAANSVWLWPLLAVLAVNICGSVISALSGWNRRRISADSHRRTVETWARQNPVGPSVDVFLPTCGEDLDVLRNTYHHVERMLWSGELTVWVLDDADRPEVAAEARAHGFRYLVRPNRGHMKKAGNLQHAYDSTDGEFIVVLDADFCPRPDFLDHLVPYMDDPKVGIVQSPQYFDTSPSMNWLERTAGATQELFYRWVQPSRDAAGAPICVGTCAVYRRAALAATGGFAQIEHSEDVHTGIFLLRAGFATQYVPILVSKGLCPSDTAGFLNQQYRWCNGSITLLRSGNAHRHPLSLRQRICFWAGFMYYISTAINVFAIHIPGVIMAVFVPLEVRAAHFVPFLAGAWVYFVLLPRVSKSTWRFEVMRVQMAYSFCHALAITHKLTGRTKGWVATGAVGKKSSLARTISILGSVTIAVGLVASWGAWGYDVVHYGVTEFWMMAIFLLGYTYLSLPLLVAFLRTLEVIGPPRRPAAPAVAATENRISGYEAVAYTLVIVLLAVVALGGFDLMLPWL</sequence>
<name>A0ABW4P2G3_9NOCA</name>
<dbReference type="CDD" id="cd06421">
    <property type="entry name" value="CESA_CelA_like"/>
    <property type="match status" value="1"/>
</dbReference>
<keyword evidence="6 7" id="KW-0472">Membrane</keyword>
<dbReference type="EMBL" id="JBHUFB010000009">
    <property type="protein sequence ID" value="MFD1812677.1"/>
    <property type="molecule type" value="Genomic_DNA"/>
</dbReference>
<organism evidence="9 10">
    <name type="scientific">Rhodococcus gannanensis</name>
    <dbReference type="NCBI Taxonomy" id="1960308"/>
    <lineage>
        <taxon>Bacteria</taxon>
        <taxon>Bacillati</taxon>
        <taxon>Actinomycetota</taxon>
        <taxon>Actinomycetes</taxon>
        <taxon>Mycobacteriales</taxon>
        <taxon>Nocardiaceae</taxon>
        <taxon>Rhodococcus</taxon>
    </lineage>
</organism>
<keyword evidence="10" id="KW-1185">Reference proteome</keyword>
<feature type="transmembrane region" description="Helical" evidence="7">
    <location>
        <begin position="349"/>
        <end position="366"/>
    </location>
</feature>
<dbReference type="InterPro" id="IPR050321">
    <property type="entry name" value="Glycosyltr_2/OpgH_subfam"/>
</dbReference>
<evidence type="ECO:0000313" key="10">
    <source>
        <dbReference type="Proteomes" id="UP001597286"/>
    </source>
</evidence>
<evidence type="ECO:0000256" key="6">
    <source>
        <dbReference type="ARBA" id="ARBA00023136"/>
    </source>
</evidence>
<dbReference type="Pfam" id="PF13632">
    <property type="entry name" value="Glyco_trans_2_3"/>
    <property type="match status" value="1"/>
</dbReference>
<feature type="transmembrane region" description="Helical" evidence="7">
    <location>
        <begin position="26"/>
        <end position="45"/>
    </location>
</feature>
<comment type="subcellular location">
    <subcellularLocation>
        <location evidence="1">Membrane</location>
        <topology evidence="1">Multi-pass membrane protein</topology>
    </subcellularLocation>
</comment>
<dbReference type="RefSeq" id="WP_378485175.1">
    <property type="nucleotide sequence ID" value="NZ_JBHUFB010000009.1"/>
</dbReference>
<feature type="transmembrane region" description="Helical" evidence="7">
    <location>
        <begin position="420"/>
        <end position="439"/>
    </location>
</feature>
<keyword evidence="2" id="KW-0328">Glycosyltransferase</keyword>
<comment type="caution">
    <text evidence="9">The sequence shown here is derived from an EMBL/GenBank/DDBJ whole genome shotgun (WGS) entry which is preliminary data.</text>
</comment>
<accession>A0ABW4P2G3</accession>
<evidence type="ECO:0000256" key="2">
    <source>
        <dbReference type="ARBA" id="ARBA00022676"/>
    </source>
</evidence>
<evidence type="ECO:0000256" key="4">
    <source>
        <dbReference type="ARBA" id="ARBA00022692"/>
    </source>
</evidence>
<evidence type="ECO:0000259" key="8">
    <source>
        <dbReference type="Pfam" id="PF13632"/>
    </source>
</evidence>
<evidence type="ECO:0000256" key="3">
    <source>
        <dbReference type="ARBA" id="ARBA00022679"/>
    </source>
</evidence>
<reference evidence="10" key="1">
    <citation type="journal article" date="2019" name="Int. J. Syst. Evol. Microbiol.">
        <title>The Global Catalogue of Microorganisms (GCM) 10K type strain sequencing project: providing services to taxonomists for standard genome sequencing and annotation.</title>
        <authorList>
            <consortium name="The Broad Institute Genomics Platform"/>
            <consortium name="The Broad Institute Genome Sequencing Center for Infectious Disease"/>
            <person name="Wu L."/>
            <person name="Ma J."/>
        </authorList>
    </citation>
    <scope>NUCLEOTIDE SEQUENCE [LARGE SCALE GENOMIC DNA]</scope>
    <source>
        <strain evidence="10">DT72</strain>
    </source>
</reference>
<keyword evidence="4 7" id="KW-0812">Transmembrane</keyword>
<evidence type="ECO:0000256" key="7">
    <source>
        <dbReference type="SAM" id="Phobius"/>
    </source>
</evidence>
<dbReference type="Gene3D" id="3.90.550.10">
    <property type="entry name" value="Spore Coat Polysaccharide Biosynthesis Protein SpsA, Chain A"/>
    <property type="match status" value="1"/>
</dbReference>
<dbReference type="SUPFAM" id="SSF53448">
    <property type="entry name" value="Nucleotide-diphospho-sugar transferases"/>
    <property type="match status" value="1"/>
</dbReference>
<proteinExistence type="predicted"/>
<gene>
    <name evidence="9" type="ORF">ACFSJG_10660</name>
</gene>
<keyword evidence="5 7" id="KW-1133">Transmembrane helix</keyword>
<evidence type="ECO:0000256" key="5">
    <source>
        <dbReference type="ARBA" id="ARBA00022989"/>
    </source>
</evidence>
<evidence type="ECO:0000313" key="9">
    <source>
        <dbReference type="EMBL" id="MFD1812677.1"/>
    </source>
</evidence>
<feature type="transmembrane region" description="Helical" evidence="7">
    <location>
        <begin position="502"/>
        <end position="524"/>
    </location>
</feature>
<dbReference type="InterPro" id="IPR001173">
    <property type="entry name" value="Glyco_trans_2-like"/>
</dbReference>
<feature type="transmembrane region" description="Helical" evidence="7">
    <location>
        <begin position="313"/>
        <end position="343"/>
    </location>
</feature>
<dbReference type="Proteomes" id="UP001597286">
    <property type="component" value="Unassembled WGS sequence"/>
</dbReference>